<dbReference type="Gene3D" id="3.40.710.10">
    <property type="entry name" value="DD-peptidase/beta-lactamase superfamily"/>
    <property type="match status" value="1"/>
</dbReference>
<dbReference type="OrthoDB" id="5946976at2759"/>
<reference evidence="2 3" key="2">
    <citation type="submission" date="2018-11" db="EMBL/GenBank/DDBJ databases">
        <authorList>
            <consortium name="Pathogen Informatics"/>
        </authorList>
    </citation>
    <scope>NUCLEOTIDE SEQUENCE [LARGE SCALE GENOMIC DNA]</scope>
</reference>
<reference evidence="4" key="1">
    <citation type="submission" date="2016-06" db="UniProtKB">
        <authorList>
            <consortium name="WormBaseParasite"/>
        </authorList>
    </citation>
    <scope>IDENTIFICATION</scope>
</reference>
<dbReference type="AlphaFoldDB" id="A0A183CY35"/>
<gene>
    <name evidence="2" type="ORF">GPUH_LOCUS1377</name>
</gene>
<dbReference type="Pfam" id="PF00144">
    <property type="entry name" value="Beta-lactamase"/>
    <property type="match status" value="1"/>
</dbReference>
<name>A0A183CY35_9BILA</name>
<dbReference type="InterPro" id="IPR012338">
    <property type="entry name" value="Beta-lactam/transpept-like"/>
</dbReference>
<organism evidence="4">
    <name type="scientific">Gongylonema pulchrum</name>
    <dbReference type="NCBI Taxonomy" id="637853"/>
    <lineage>
        <taxon>Eukaryota</taxon>
        <taxon>Metazoa</taxon>
        <taxon>Ecdysozoa</taxon>
        <taxon>Nematoda</taxon>
        <taxon>Chromadorea</taxon>
        <taxon>Rhabditida</taxon>
        <taxon>Spirurina</taxon>
        <taxon>Spiruromorpha</taxon>
        <taxon>Spiruroidea</taxon>
        <taxon>Gongylonematidae</taxon>
        <taxon>Gongylonema</taxon>
    </lineage>
</organism>
<evidence type="ECO:0000313" key="2">
    <source>
        <dbReference type="EMBL" id="VDK29916.1"/>
    </source>
</evidence>
<feature type="domain" description="Beta-lactamase-related" evidence="1">
    <location>
        <begin position="4"/>
        <end position="178"/>
    </location>
</feature>
<evidence type="ECO:0000259" key="1">
    <source>
        <dbReference type="Pfam" id="PF00144"/>
    </source>
</evidence>
<dbReference type="Proteomes" id="UP000271098">
    <property type="component" value="Unassembled WGS sequence"/>
</dbReference>
<protein>
    <submittedName>
        <fullName evidence="4">Beta-lactamase domain-containing protein</fullName>
    </submittedName>
</protein>
<dbReference type="PANTHER" id="PTHR43319:SF3">
    <property type="entry name" value="BETA-LACTAMASE-RELATED DOMAIN-CONTAINING PROTEIN"/>
    <property type="match status" value="1"/>
</dbReference>
<dbReference type="EMBL" id="UYRT01001644">
    <property type="protein sequence ID" value="VDK29916.1"/>
    <property type="molecule type" value="Genomic_DNA"/>
</dbReference>
<evidence type="ECO:0000313" key="4">
    <source>
        <dbReference type="WBParaSite" id="GPUH_0000137801-mRNA-1"/>
    </source>
</evidence>
<evidence type="ECO:0000313" key="3">
    <source>
        <dbReference type="Proteomes" id="UP000271098"/>
    </source>
</evidence>
<sequence length="186" mass="21316">MVFSDNFTQKWESDGAALAIYVNGEKVVDLWGGYSDSLSYRKWRNDTMTLLFSSTKSVCAICFAMLVDRGLVAYDDLVTKYWPEFGQYGKENITIEMLLSHQAGLAYIDGAVEEKDVKDWTRLSKLFENQAPNWTPGQCLGYHGYTLGFLIDQLIRRIDLNKRSLVQFFKDEVVGPYGKLFSLQLF</sequence>
<dbReference type="InterPro" id="IPR052907">
    <property type="entry name" value="Beta-lactamase/esterase"/>
</dbReference>
<dbReference type="WBParaSite" id="GPUH_0000137801-mRNA-1">
    <property type="protein sequence ID" value="GPUH_0000137801-mRNA-1"/>
    <property type="gene ID" value="GPUH_0000137801"/>
</dbReference>
<dbReference type="PANTHER" id="PTHR43319">
    <property type="entry name" value="BETA-LACTAMASE-RELATED"/>
    <property type="match status" value="1"/>
</dbReference>
<keyword evidence="3" id="KW-1185">Reference proteome</keyword>
<dbReference type="SUPFAM" id="SSF56601">
    <property type="entry name" value="beta-lactamase/transpeptidase-like"/>
    <property type="match status" value="1"/>
</dbReference>
<accession>A0A183CY35</accession>
<dbReference type="InterPro" id="IPR001466">
    <property type="entry name" value="Beta-lactam-related"/>
</dbReference>
<proteinExistence type="predicted"/>